<dbReference type="AlphaFoldDB" id="A0A1L8CNJ6"/>
<keyword evidence="10" id="KW-1185">Reference proteome</keyword>
<keyword evidence="3" id="KW-0963">Cytoplasm</keyword>
<evidence type="ECO:0000259" key="8">
    <source>
        <dbReference type="PROSITE" id="PS51096"/>
    </source>
</evidence>
<evidence type="ECO:0000313" key="10">
    <source>
        <dbReference type="Proteomes" id="UP000231632"/>
    </source>
</evidence>
<evidence type="ECO:0000256" key="1">
    <source>
        <dbReference type="ARBA" id="ARBA00004496"/>
    </source>
</evidence>
<keyword evidence="6" id="KW-0598">Phosphotransferase system</keyword>
<dbReference type="Pfam" id="PF03610">
    <property type="entry name" value="EIIA-man"/>
    <property type="match status" value="1"/>
</dbReference>
<dbReference type="EC" id="2.7.1.191" evidence="9"/>
<dbReference type="InterPro" id="IPR051471">
    <property type="entry name" value="Bacterial_PTS_sugar_comp"/>
</dbReference>
<dbReference type="SUPFAM" id="SSF53062">
    <property type="entry name" value="PTS system fructose IIA component-like"/>
    <property type="match status" value="1"/>
</dbReference>
<dbReference type="OrthoDB" id="8795346at2"/>
<sequence length="146" mass="15811">MIGIVLIGHERIASEMLAAMEHIVGKQPLIEVLDVLDSQTPDELTRSMQAKIRACDIGKGVLLLADMFGGTPCNIAMGCLQAGHVEVVSGFNLPLLIKAATLRDKQKNLAKLAEQVVESGRLYMRIAPHLHNTGQSDKKSTEGGRR</sequence>
<dbReference type="RefSeq" id="WP_072659796.1">
    <property type="nucleotide sequence ID" value="NZ_BDFD01000011.1"/>
</dbReference>
<evidence type="ECO:0000256" key="3">
    <source>
        <dbReference type="ARBA" id="ARBA00022490"/>
    </source>
</evidence>
<reference evidence="9 10" key="1">
    <citation type="journal article" date="2017" name="Arch. Microbiol.">
        <title>Mariprofundus micogutta sp. nov., a novel iron-oxidizing zetaproteobacterium isolated from a deep-sea hydrothermal field at the Bayonnaise knoll of the Izu-Ogasawara arc, and a description of Mariprofundales ord. nov. and Zetaproteobacteria classis nov.</title>
        <authorList>
            <person name="Makita H."/>
            <person name="Tanaka E."/>
            <person name="Mitsunobu S."/>
            <person name="Miyazaki M."/>
            <person name="Nunoura T."/>
            <person name="Uematsu K."/>
            <person name="Takaki Y."/>
            <person name="Nishi S."/>
            <person name="Shimamura S."/>
            <person name="Takai K."/>
        </authorList>
    </citation>
    <scope>NUCLEOTIDE SEQUENCE [LARGE SCALE GENOMIC DNA]</scope>
    <source>
        <strain evidence="9 10">ET2</strain>
    </source>
</reference>
<protein>
    <submittedName>
        <fullName evidence="9">PTS system, mannose-specific IIA component</fullName>
        <ecNumber evidence="9">2.7.1.191</ecNumber>
    </submittedName>
</protein>
<comment type="subcellular location">
    <subcellularLocation>
        <location evidence="1">Cytoplasm</location>
    </subcellularLocation>
</comment>
<name>A0A1L8CNJ6_9PROT</name>
<dbReference type="PROSITE" id="PS51096">
    <property type="entry name" value="PTS_EIIA_TYPE_4"/>
    <property type="match status" value="1"/>
</dbReference>
<dbReference type="PANTHER" id="PTHR33799">
    <property type="entry name" value="PTS PERMEASE-RELATED-RELATED"/>
    <property type="match status" value="1"/>
</dbReference>
<feature type="domain" description="PTS EIIA type-4" evidence="8">
    <location>
        <begin position="1"/>
        <end position="124"/>
    </location>
</feature>
<dbReference type="STRING" id="1921010.MMIC_P1444"/>
<dbReference type="Gene3D" id="3.40.50.510">
    <property type="entry name" value="Phosphotransferase system, mannose-type IIA component"/>
    <property type="match status" value="1"/>
</dbReference>
<dbReference type="GO" id="GO:0005737">
    <property type="term" value="C:cytoplasm"/>
    <property type="evidence" value="ECO:0007669"/>
    <property type="project" value="UniProtKB-SubCell"/>
</dbReference>
<organism evidence="9 10">
    <name type="scientific">Mariprofundus micogutta</name>
    <dbReference type="NCBI Taxonomy" id="1921010"/>
    <lineage>
        <taxon>Bacteria</taxon>
        <taxon>Pseudomonadati</taxon>
        <taxon>Pseudomonadota</taxon>
        <taxon>Candidatius Mariprofundia</taxon>
        <taxon>Mariprofundales</taxon>
        <taxon>Mariprofundaceae</taxon>
        <taxon>Mariprofundus</taxon>
    </lineage>
</organism>
<dbReference type="GO" id="GO:0016301">
    <property type="term" value="F:kinase activity"/>
    <property type="evidence" value="ECO:0007669"/>
    <property type="project" value="UniProtKB-KW"/>
</dbReference>
<proteinExistence type="predicted"/>
<dbReference type="PANTHER" id="PTHR33799:SF1">
    <property type="entry name" value="PTS SYSTEM MANNOSE-SPECIFIC EIIAB COMPONENT-RELATED"/>
    <property type="match status" value="1"/>
</dbReference>
<dbReference type="InterPro" id="IPR036662">
    <property type="entry name" value="PTS_EIIA_man-typ_sf"/>
</dbReference>
<evidence type="ECO:0000313" key="9">
    <source>
        <dbReference type="EMBL" id="GAV20477.1"/>
    </source>
</evidence>
<dbReference type="CDD" id="cd00006">
    <property type="entry name" value="PTS_IIA_man"/>
    <property type="match status" value="1"/>
</dbReference>
<keyword evidence="2" id="KW-0813">Transport</keyword>
<evidence type="ECO:0000256" key="5">
    <source>
        <dbReference type="ARBA" id="ARBA00022679"/>
    </source>
</evidence>
<dbReference type="InterPro" id="IPR004701">
    <property type="entry name" value="PTS_EIIA_man-typ"/>
</dbReference>
<accession>A0A1L8CNJ6</accession>
<keyword evidence="7" id="KW-0418">Kinase</keyword>
<evidence type="ECO:0000256" key="7">
    <source>
        <dbReference type="ARBA" id="ARBA00022777"/>
    </source>
</evidence>
<keyword evidence="5 9" id="KW-0808">Transferase</keyword>
<comment type="caution">
    <text evidence="9">The sequence shown here is derived from an EMBL/GenBank/DDBJ whole genome shotgun (WGS) entry which is preliminary data.</text>
</comment>
<evidence type="ECO:0000256" key="4">
    <source>
        <dbReference type="ARBA" id="ARBA00022597"/>
    </source>
</evidence>
<evidence type="ECO:0000256" key="6">
    <source>
        <dbReference type="ARBA" id="ARBA00022683"/>
    </source>
</evidence>
<dbReference type="GO" id="GO:0009401">
    <property type="term" value="P:phosphoenolpyruvate-dependent sugar phosphotransferase system"/>
    <property type="evidence" value="ECO:0007669"/>
    <property type="project" value="UniProtKB-KW"/>
</dbReference>
<gene>
    <name evidence="9" type="ORF">MMIC_P1444</name>
</gene>
<dbReference type="GO" id="GO:0016020">
    <property type="term" value="C:membrane"/>
    <property type="evidence" value="ECO:0007669"/>
    <property type="project" value="InterPro"/>
</dbReference>
<dbReference type="EMBL" id="BDFD01000011">
    <property type="protein sequence ID" value="GAV20477.1"/>
    <property type="molecule type" value="Genomic_DNA"/>
</dbReference>
<dbReference type="InterPro" id="IPR033887">
    <property type="entry name" value="PTS_IIA_man"/>
</dbReference>
<evidence type="ECO:0000256" key="2">
    <source>
        <dbReference type="ARBA" id="ARBA00022448"/>
    </source>
</evidence>
<dbReference type="Proteomes" id="UP000231632">
    <property type="component" value="Unassembled WGS sequence"/>
</dbReference>
<keyword evidence="4" id="KW-0762">Sugar transport</keyword>